<comment type="similarity">
    <text evidence="1 3">Belongs to the GcvH family.</text>
</comment>
<dbReference type="Proteomes" id="UP000676194">
    <property type="component" value="Chromosome"/>
</dbReference>
<dbReference type="NCBIfam" id="TIGR00527">
    <property type="entry name" value="gcvH"/>
    <property type="match status" value="1"/>
</dbReference>
<dbReference type="PANTHER" id="PTHR11715:SF3">
    <property type="entry name" value="GLYCINE CLEAVAGE SYSTEM H PROTEIN-RELATED"/>
    <property type="match status" value="1"/>
</dbReference>
<dbReference type="SUPFAM" id="SSF51230">
    <property type="entry name" value="Single hybrid motif"/>
    <property type="match status" value="1"/>
</dbReference>
<dbReference type="GO" id="GO:0005829">
    <property type="term" value="C:cytosol"/>
    <property type="evidence" value="ECO:0007669"/>
    <property type="project" value="TreeGrafter"/>
</dbReference>
<dbReference type="CDD" id="cd06848">
    <property type="entry name" value="GCS_H"/>
    <property type="match status" value="1"/>
</dbReference>
<dbReference type="PANTHER" id="PTHR11715">
    <property type="entry name" value="GLYCINE CLEAVAGE SYSTEM H PROTEIN"/>
    <property type="match status" value="1"/>
</dbReference>
<keyword evidence="2 3" id="KW-0450">Lipoyl</keyword>
<gene>
    <name evidence="3 6" type="primary">gcvH</name>
    <name evidence="6" type="ORF">KIH39_14860</name>
</gene>
<dbReference type="InterPro" id="IPR017453">
    <property type="entry name" value="GCV_H_sub"/>
</dbReference>
<dbReference type="HAMAP" id="MF_00272">
    <property type="entry name" value="GcvH"/>
    <property type="match status" value="1"/>
</dbReference>
<evidence type="ECO:0000256" key="3">
    <source>
        <dbReference type="HAMAP-Rule" id="MF_00272"/>
    </source>
</evidence>
<dbReference type="Pfam" id="PF01597">
    <property type="entry name" value="GCV_H"/>
    <property type="match status" value="1"/>
</dbReference>
<evidence type="ECO:0000256" key="1">
    <source>
        <dbReference type="ARBA" id="ARBA00009249"/>
    </source>
</evidence>
<dbReference type="KEGG" id="tsph:KIH39_14860"/>
<dbReference type="PROSITE" id="PS50968">
    <property type="entry name" value="BIOTINYL_LIPOYL"/>
    <property type="match status" value="1"/>
</dbReference>
<dbReference type="RefSeq" id="WP_213494019.1">
    <property type="nucleotide sequence ID" value="NZ_CP074694.1"/>
</dbReference>
<feature type="domain" description="Lipoyl-binding" evidence="5">
    <location>
        <begin position="21"/>
        <end position="103"/>
    </location>
</feature>
<dbReference type="GO" id="GO:0009249">
    <property type="term" value="P:protein lipoylation"/>
    <property type="evidence" value="ECO:0007669"/>
    <property type="project" value="TreeGrafter"/>
</dbReference>
<evidence type="ECO:0000256" key="4">
    <source>
        <dbReference type="PIRSR" id="PIRSR617453-50"/>
    </source>
</evidence>
<accession>A0A8E6B1B2</accession>
<protein>
    <recommendedName>
        <fullName evidence="3">Glycine cleavage system H protein</fullName>
    </recommendedName>
</protein>
<dbReference type="PROSITE" id="PS00189">
    <property type="entry name" value="LIPOYL"/>
    <property type="match status" value="1"/>
</dbReference>
<name>A0A8E6B1B2_9BACT</name>
<keyword evidence="7" id="KW-1185">Reference proteome</keyword>
<comment type="subunit">
    <text evidence="3">The glycine cleavage system is composed of four proteins: P, T, L and H.</text>
</comment>
<proteinExistence type="inferred from homology"/>
<comment type="cofactor">
    <cofactor evidence="3">
        <name>(R)-lipoate</name>
        <dbReference type="ChEBI" id="CHEBI:83088"/>
    </cofactor>
    <text evidence="3">Binds 1 lipoyl cofactor covalently.</text>
</comment>
<evidence type="ECO:0000313" key="6">
    <source>
        <dbReference type="EMBL" id="QVL30135.1"/>
    </source>
</evidence>
<dbReference type="GO" id="GO:0005960">
    <property type="term" value="C:glycine cleavage complex"/>
    <property type="evidence" value="ECO:0007669"/>
    <property type="project" value="InterPro"/>
</dbReference>
<dbReference type="NCBIfam" id="NF002270">
    <property type="entry name" value="PRK01202.1"/>
    <property type="match status" value="1"/>
</dbReference>
<evidence type="ECO:0000313" key="7">
    <source>
        <dbReference type="Proteomes" id="UP000676194"/>
    </source>
</evidence>
<dbReference type="InterPro" id="IPR000089">
    <property type="entry name" value="Biotin_lipoyl"/>
</dbReference>
<dbReference type="GO" id="GO:0019464">
    <property type="term" value="P:glycine decarboxylation via glycine cleavage system"/>
    <property type="evidence" value="ECO:0007669"/>
    <property type="project" value="UniProtKB-UniRule"/>
</dbReference>
<dbReference type="AlphaFoldDB" id="A0A8E6B1B2"/>
<feature type="modified residue" description="N6-lipoyllysine" evidence="3 4">
    <location>
        <position position="62"/>
    </location>
</feature>
<dbReference type="InterPro" id="IPR033753">
    <property type="entry name" value="GCV_H/Fam206"/>
</dbReference>
<dbReference type="Gene3D" id="2.40.50.100">
    <property type="match status" value="1"/>
</dbReference>
<organism evidence="6 7">
    <name type="scientific">Telmatocola sphagniphila</name>
    <dbReference type="NCBI Taxonomy" id="1123043"/>
    <lineage>
        <taxon>Bacteria</taxon>
        <taxon>Pseudomonadati</taxon>
        <taxon>Planctomycetota</taxon>
        <taxon>Planctomycetia</taxon>
        <taxon>Gemmatales</taxon>
        <taxon>Gemmataceae</taxon>
    </lineage>
</organism>
<dbReference type="EMBL" id="CP074694">
    <property type="protein sequence ID" value="QVL30135.1"/>
    <property type="molecule type" value="Genomic_DNA"/>
</dbReference>
<reference evidence="6" key="1">
    <citation type="submission" date="2021-05" db="EMBL/GenBank/DDBJ databases">
        <title>Complete genome sequence of the cellulolytic planctomycete Telmatocola sphagniphila SP2T and characterization of the first cellulase from planctomycetes.</title>
        <authorList>
            <person name="Rakitin A.L."/>
            <person name="Beletsky A.V."/>
            <person name="Naumoff D.G."/>
            <person name="Kulichevskaya I.S."/>
            <person name="Mardanov A.V."/>
            <person name="Ravin N.V."/>
            <person name="Dedysh S.N."/>
        </authorList>
    </citation>
    <scope>NUCLEOTIDE SEQUENCE</scope>
    <source>
        <strain evidence="6">SP2T</strain>
    </source>
</reference>
<comment type="function">
    <text evidence="3">The glycine cleavage system catalyzes the degradation of glycine. The H protein shuttles the methylamine group of glycine from the P protein to the T protein.</text>
</comment>
<dbReference type="InterPro" id="IPR003016">
    <property type="entry name" value="2-oxoA_DH_lipoyl-BS"/>
</dbReference>
<evidence type="ECO:0000256" key="2">
    <source>
        <dbReference type="ARBA" id="ARBA00022823"/>
    </source>
</evidence>
<dbReference type="InterPro" id="IPR002930">
    <property type="entry name" value="GCV_H"/>
</dbReference>
<evidence type="ECO:0000259" key="5">
    <source>
        <dbReference type="PROSITE" id="PS50968"/>
    </source>
</evidence>
<dbReference type="InterPro" id="IPR011053">
    <property type="entry name" value="Single_hybrid_motif"/>
</dbReference>
<sequence>MDLNTLHYAKSHEWAHVEGDICTVGITQHAVDLLTDIIHLELPKVGAAVKAETRFGEVESVKSVNELIAPLSGTVIEVNDKAAKDTSLVNSDPYGAGWLIKIKLAPDAAKSHLMDLKKYEDYCAHEGH</sequence>